<comment type="caution">
    <text evidence="1">The sequence shown here is derived from an EMBL/GenBank/DDBJ whole genome shotgun (WGS) entry which is preliminary data.</text>
</comment>
<organism evidence="1 2">
    <name type="scientific">Parasedimentitalea denitrificans</name>
    <dbReference type="NCBI Taxonomy" id="2211118"/>
    <lineage>
        <taxon>Bacteria</taxon>
        <taxon>Pseudomonadati</taxon>
        <taxon>Pseudomonadota</taxon>
        <taxon>Alphaproteobacteria</taxon>
        <taxon>Rhodobacterales</taxon>
        <taxon>Paracoccaceae</taxon>
        <taxon>Parasedimentitalea</taxon>
    </lineage>
</organism>
<protein>
    <submittedName>
        <fullName evidence="1">Uncharacterized protein</fullName>
    </submittedName>
</protein>
<dbReference type="EMBL" id="QHLQ01000001">
    <property type="protein sequence ID" value="NIZ59473.1"/>
    <property type="molecule type" value="Genomic_DNA"/>
</dbReference>
<keyword evidence="2" id="KW-1185">Reference proteome</keyword>
<gene>
    <name evidence="1" type="ORF">DL239_00625</name>
</gene>
<proteinExistence type="predicted"/>
<reference evidence="1 2" key="1">
    <citation type="submission" date="2018-05" db="EMBL/GenBank/DDBJ databases">
        <authorList>
            <person name="Zhang Y.-J."/>
        </authorList>
    </citation>
    <scope>NUCLEOTIDE SEQUENCE [LARGE SCALE GENOMIC DNA]</scope>
    <source>
        <strain evidence="1 2">CY04</strain>
    </source>
</reference>
<sequence>MPPFRGLIQDAFHLQNEAGVALSLTQVEGIPEIGMMVSVAGQPATIRDFGHNSTDGQVISSRSCLTGEPCSPYGGIFVEWNKNTPAPEDLCKQWVQEEDGSDV</sequence>
<dbReference type="Proteomes" id="UP001429564">
    <property type="component" value="Unassembled WGS sequence"/>
</dbReference>
<evidence type="ECO:0000313" key="1">
    <source>
        <dbReference type="EMBL" id="NIZ59473.1"/>
    </source>
</evidence>
<evidence type="ECO:0000313" key="2">
    <source>
        <dbReference type="Proteomes" id="UP001429564"/>
    </source>
</evidence>
<accession>A0ABX0W3E9</accession>
<name>A0ABX0W3E9_9RHOB</name>